<reference evidence="7" key="1">
    <citation type="journal article" date="2019" name="Int. J. Syst. Evol. Microbiol.">
        <title>The Global Catalogue of Microorganisms (GCM) 10K type strain sequencing project: providing services to taxonomists for standard genome sequencing and annotation.</title>
        <authorList>
            <consortium name="The Broad Institute Genomics Platform"/>
            <consortium name="The Broad Institute Genome Sequencing Center for Infectious Disease"/>
            <person name="Wu L."/>
            <person name="Ma J."/>
        </authorList>
    </citation>
    <scope>NUCLEOTIDE SEQUENCE [LARGE SCALE GENOMIC DNA]</scope>
    <source>
        <strain evidence="7">JCM 18200</strain>
    </source>
</reference>
<evidence type="ECO:0000256" key="2">
    <source>
        <dbReference type="ARBA" id="ARBA00022722"/>
    </source>
</evidence>
<evidence type="ECO:0000256" key="4">
    <source>
        <dbReference type="ARBA" id="ARBA00022801"/>
    </source>
</evidence>
<dbReference type="Gene3D" id="3.40.50.1010">
    <property type="entry name" value="5'-nuclease"/>
    <property type="match status" value="1"/>
</dbReference>
<organism evidence="6 7">
    <name type="scientific">Olivibacter ginsenosidimutans</name>
    <dbReference type="NCBI Taxonomy" id="1176537"/>
    <lineage>
        <taxon>Bacteria</taxon>
        <taxon>Pseudomonadati</taxon>
        <taxon>Bacteroidota</taxon>
        <taxon>Sphingobacteriia</taxon>
        <taxon>Sphingobacteriales</taxon>
        <taxon>Sphingobacteriaceae</taxon>
        <taxon>Olivibacter</taxon>
    </lineage>
</organism>
<dbReference type="SUPFAM" id="SSF88723">
    <property type="entry name" value="PIN domain-like"/>
    <property type="match status" value="1"/>
</dbReference>
<evidence type="ECO:0000256" key="3">
    <source>
        <dbReference type="ARBA" id="ARBA00022723"/>
    </source>
</evidence>
<dbReference type="InterPro" id="IPR051749">
    <property type="entry name" value="PINc/VapC_TA_RNase"/>
</dbReference>
<keyword evidence="1" id="KW-1277">Toxin-antitoxin system</keyword>
<sequence>MSTPLLFDTSVWIDFLNKNDTPQAELLECRKGVTIRKSNDCLIAYYAIFHAITIVHADRDFETIRQHSDLQVWKQKN</sequence>
<keyword evidence="4" id="KW-0378">Hydrolase</keyword>
<keyword evidence="2" id="KW-0540">Nuclease</keyword>
<dbReference type="Proteomes" id="UP001501411">
    <property type="component" value="Unassembled WGS sequence"/>
</dbReference>
<dbReference type="PANTHER" id="PTHR42740">
    <property type="entry name" value="RIBONUCLEASE VAPC3"/>
    <property type="match status" value="1"/>
</dbReference>
<evidence type="ECO:0008006" key="8">
    <source>
        <dbReference type="Google" id="ProtNLM"/>
    </source>
</evidence>
<keyword evidence="3" id="KW-0479">Metal-binding</keyword>
<name>A0ABP9BNU3_9SPHI</name>
<keyword evidence="5" id="KW-0460">Magnesium</keyword>
<protein>
    <recommendedName>
        <fullName evidence="8">PIN domain-containing protein</fullName>
    </recommendedName>
</protein>
<dbReference type="RefSeq" id="WP_345232511.1">
    <property type="nucleotide sequence ID" value="NZ_BAABIQ010000039.1"/>
</dbReference>
<accession>A0ABP9BNU3</accession>
<evidence type="ECO:0000256" key="5">
    <source>
        <dbReference type="ARBA" id="ARBA00022842"/>
    </source>
</evidence>
<evidence type="ECO:0000313" key="7">
    <source>
        <dbReference type="Proteomes" id="UP001501411"/>
    </source>
</evidence>
<evidence type="ECO:0000256" key="1">
    <source>
        <dbReference type="ARBA" id="ARBA00022649"/>
    </source>
</evidence>
<evidence type="ECO:0000313" key="6">
    <source>
        <dbReference type="EMBL" id="GAA4798342.1"/>
    </source>
</evidence>
<dbReference type="InterPro" id="IPR029060">
    <property type="entry name" value="PIN-like_dom_sf"/>
</dbReference>
<gene>
    <name evidence="6" type="ORF">GCM10023231_28820</name>
</gene>
<dbReference type="EMBL" id="BAABIQ010000039">
    <property type="protein sequence ID" value="GAA4798342.1"/>
    <property type="molecule type" value="Genomic_DNA"/>
</dbReference>
<comment type="caution">
    <text evidence="6">The sequence shown here is derived from an EMBL/GenBank/DDBJ whole genome shotgun (WGS) entry which is preliminary data.</text>
</comment>
<keyword evidence="7" id="KW-1185">Reference proteome</keyword>
<dbReference type="PANTHER" id="PTHR42740:SF1">
    <property type="entry name" value="RIBONUCLEASE VAPC3"/>
    <property type="match status" value="1"/>
</dbReference>
<proteinExistence type="predicted"/>